<dbReference type="EMBL" id="CM047897">
    <property type="protein sequence ID" value="KAJ0112080.1"/>
    <property type="molecule type" value="Genomic_DNA"/>
</dbReference>
<reference evidence="2" key="1">
    <citation type="journal article" date="2023" name="G3 (Bethesda)">
        <title>Genome assembly and association tests identify interacting loci associated with vigor, precocity, and sex in interspecific pistachio rootstocks.</title>
        <authorList>
            <person name="Palmer W."/>
            <person name="Jacygrad E."/>
            <person name="Sagayaradj S."/>
            <person name="Cavanaugh K."/>
            <person name="Han R."/>
            <person name="Bertier L."/>
            <person name="Beede B."/>
            <person name="Kafkas S."/>
            <person name="Golino D."/>
            <person name="Preece J."/>
            <person name="Michelmore R."/>
        </authorList>
    </citation>
    <scope>NUCLEOTIDE SEQUENCE [LARGE SCALE GENOMIC DNA]</scope>
</reference>
<gene>
    <name evidence="1" type="ORF">Patl1_00926</name>
</gene>
<dbReference type="Proteomes" id="UP001164250">
    <property type="component" value="Chromosome 1"/>
</dbReference>
<evidence type="ECO:0000313" key="1">
    <source>
        <dbReference type="EMBL" id="KAJ0112080.1"/>
    </source>
</evidence>
<keyword evidence="2" id="KW-1185">Reference proteome</keyword>
<protein>
    <submittedName>
        <fullName evidence="1">Uncharacterized protein</fullName>
    </submittedName>
</protein>
<accession>A0ACC1C970</accession>
<comment type="caution">
    <text evidence="1">The sequence shown here is derived from an EMBL/GenBank/DDBJ whole genome shotgun (WGS) entry which is preliminary data.</text>
</comment>
<proteinExistence type="predicted"/>
<organism evidence="1 2">
    <name type="scientific">Pistacia atlantica</name>
    <dbReference type="NCBI Taxonomy" id="434234"/>
    <lineage>
        <taxon>Eukaryota</taxon>
        <taxon>Viridiplantae</taxon>
        <taxon>Streptophyta</taxon>
        <taxon>Embryophyta</taxon>
        <taxon>Tracheophyta</taxon>
        <taxon>Spermatophyta</taxon>
        <taxon>Magnoliopsida</taxon>
        <taxon>eudicotyledons</taxon>
        <taxon>Gunneridae</taxon>
        <taxon>Pentapetalae</taxon>
        <taxon>rosids</taxon>
        <taxon>malvids</taxon>
        <taxon>Sapindales</taxon>
        <taxon>Anacardiaceae</taxon>
        <taxon>Pistacia</taxon>
    </lineage>
</organism>
<evidence type="ECO:0000313" key="2">
    <source>
        <dbReference type="Proteomes" id="UP001164250"/>
    </source>
</evidence>
<sequence length="218" mass="24655">MNEVDCGLKCNIYLPLPRLVCEDIGHSVGYKNEGQSPGLVINVVKLVWESFCLPFLGLVFGPHSALVQDRLGKCLFGMMSVQCGYFGEVVERETCIRVATAIKVFALNVYFHNDGAMRSSIFTLPLKTNQIVYTELQGVPLFATVYAKLTIKSKKMKSQLSSCDEDEYYSSRMVSHWWRSAAKFDECVKLKLDLPDVSRLTPRLRLLREMERLALIAS</sequence>
<name>A0ACC1C970_9ROSI</name>